<evidence type="ECO:0000313" key="3">
    <source>
        <dbReference type="Proteomes" id="UP000001351"/>
    </source>
</evidence>
<name>E3FUN5_STIAD</name>
<dbReference type="Pfam" id="PF19378">
    <property type="entry name" value="DUF5953"/>
    <property type="match status" value="1"/>
</dbReference>
<organism evidence="2 3">
    <name type="scientific">Stigmatella aurantiaca (strain DW4/3-1)</name>
    <dbReference type="NCBI Taxonomy" id="378806"/>
    <lineage>
        <taxon>Bacteria</taxon>
        <taxon>Pseudomonadati</taxon>
        <taxon>Myxococcota</taxon>
        <taxon>Myxococcia</taxon>
        <taxon>Myxococcales</taxon>
        <taxon>Cystobacterineae</taxon>
        <taxon>Archangiaceae</taxon>
        <taxon>Stigmatella</taxon>
    </lineage>
</organism>
<protein>
    <submittedName>
        <fullName evidence="2">Uncharacterized protein</fullName>
    </submittedName>
</protein>
<gene>
    <name evidence="2" type="ordered locus">STAUR_8163</name>
</gene>
<feature type="region of interest" description="Disordered" evidence="1">
    <location>
        <begin position="50"/>
        <end position="69"/>
    </location>
</feature>
<evidence type="ECO:0000256" key="1">
    <source>
        <dbReference type="SAM" id="MobiDB-lite"/>
    </source>
</evidence>
<dbReference type="EMBL" id="CP002271">
    <property type="protein sequence ID" value="ADO75918.1"/>
    <property type="molecule type" value="Genomic_DNA"/>
</dbReference>
<reference evidence="2 3" key="1">
    <citation type="journal article" date="2011" name="Mol. Biol. Evol.">
        <title>Comparative genomic analysis of fruiting body formation in Myxococcales.</title>
        <authorList>
            <person name="Huntley S."/>
            <person name="Hamann N."/>
            <person name="Wegener-Feldbrugge S."/>
            <person name="Treuner-Lange A."/>
            <person name="Kube M."/>
            <person name="Reinhardt R."/>
            <person name="Klages S."/>
            <person name="Muller R."/>
            <person name="Ronning C.M."/>
            <person name="Nierman W.C."/>
            <person name="Sogaard-Andersen L."/>
        </authorList>
    </citation>
    <scope>NUCLEOTIDE SEQUENCE [LARGE SCALE GENOMIC DNA]</scope>
    <source>
        <strain evidence="2 3">DW4/3-1</strain>
    </source>
</reference>
<keyword evidence="3" id="KW-1185">Reference proteome</keyword>
<dbReference type="RefSeq" id="WP_013378220.1">
    <property type="nucleotide sequence ID" value="NC_014623.1"/>
</dbReference>
<dbReference type="InterPro" id="IPR045997">
    <property type="entry name" value="DUF5953"/>
</dbReference>
<dbReference type="HOGENOM" id="CLU_1105683_0_0_7"/>
<evidence type="ECO:0000313" key="2">
    <source>
        <dbReference type="EMBL" id="ADO75918.1"/>
    </source>
</evidence>
<dbReference type="STRING" id="378806.STAUR_8163"/>
<feature type="compositionally biased region" description="Polar residues" evidence="1">
    <location>
        <begin position="55"/>
        <end position="69"/>
    </location>
</feature>
<dbReference type="Proteomes" id="UP000001351">
    <property type="component" value="Chromosome"/>
</dbReference>
<sequence length="229" mass="24515">MTQQSRLLLTVYAPALMSGDGRPLTVVHGMEQALPGLSLAWEISQEERPIAMRGSQRQQPDGSFPLLSNGNERYPVTIRGLETPTSQAPGNQPLLDIHAKLSLDGTVIAAAEDVLESMGEGARAFWGHATPGSAALDIAEQTSPTLAGPPCPTHLGWLNHWAAAAAKAIGFLAPSHDADLLSRSRRTATGGWVVRLANEPLDLDNPTHLDALLRAYERFPKIGGRVTPR</sequence>
<dbReference type="AlphaFoldDB" id="E3FUN5"/>
<dbReference type="KEGG" id="sur:STAUR_8163"/>
<accession>E3FUN5</accession>
<proteinExistence type="predicted"/>